<reference evidence="1 2" key="1">
    <citation type="submission" date="2021-10" db="EMBL/GenBank/DDBJ databases">
        <authorList>
            <person name="Criscuolo A."/>
        </authorList>
    </citation>
    <scope>NUCLEOTIDE SEQUENCE [LARGE SCALE GENOMIC DNA]</scope>
    <source>
        <strain evidence="2">CIP 111883</strain>
    </source>
</reference>
<evidence type="ECO:0000313" key="2">
    <source>
        <dbReference type="Proteomes" id="UP000789833"/>
    </source>
</evidence>
<organism evidence="1 2">
    <name type="scientific">Sutcliffiella rhizosphaerae</name>
    <dbReference type="NCBI Taxonomy" id="2880967"/>
    <lineage>
        <taxon>Bacteria</taxon>
        <taxon>Bacillati</taxon>
        <taxon>Bacillota</taxon>
        <taxon>Bacilli</taxon>
        <taxon>Bacillales</taxon>
        <taxon>Bacillaceae</taxon>
        <taxon>Sutcliffiella</taxon>
    </lineage>
</organism>
<evidence type="ECO:0000313" key="1">
    <source>
        <dbReference type="EMBL" id="CAG9623051.1"/>
    </source>
</evidence>
<dbReference type="Proteomes" id="UP000789833">
    <property type="component" value="Unassembled WGS sequence"/>
</dbReference>
<evidence type="ECO:0008006" key="3">
    <source>
        <dbReference type="Google" id="ProtNLM"/>
    </source>
</evidence>
<accession>A0ABN8AFB2</accession>
<keyword evidence="2" id="KW-1185">Reference proteome</keyword>
<proteinExistence type="predicted"/>
<sequence length="101" mass="11798">MYPKFIKLILPLPSIFTISLPNEGPNVFPVKVDSQTILCPICQGKTIRHEQSRRLFRHEYAWNIGVLWMELAVLVNKIVKRCQGIMDVSHEYQLPYTTVER</sequence>
<dbReference type="EMBL" id="CAKJTJ010000033">
    <property type="protein sequence ID" value="CAG9623051.1"/>
    <property type="molecule type" value="Genomic_DNA"/>
</dbReference>
<protein>
    <recommendedName>
        <fullName evidence="3">Transposase</fullName>
    </recommendedName>
</protein>
<gene>
    <name evidence="1" type="ORF">BACCIP111883_03846</name>
</gene>
<comment type="caution">
    <text evidence="1">The sequence shown here is derived from an EMBL/GenBank/DDBJ whole genome shotgun (WGS) entry which is preliminary data.</text>
</comment>
<name>A0ABN8AFB2_9BACI</name>